<accession>A0ACA9SMJ5</accession>
<proteinExistence type="predicted"/>
<dbReference type="EMBL" id="CAJVQC010139803">
    <property type="protein sequence ID" value="CAG8843786.1"/>
    <property type="molecule type" value="Genomic_DNA"/>
</dbReference>
<dbReference type="Proteomes" id="UP000789920">
    <property type="component" value="Unassembled WGS sequence"/>
</dbReference>
<organism evidence="1 2">
    <name type="scientific">Racocetra persica</name>
    <dbReference type="NCBI Taxonomy" id="160502"/>
    <lineage>
        <taxon>Eukaryota</taxon>
        <taxon>Fungi</taxon>
        <taxon>Fungi incertae sedis</taxon>
        <taxon>Mucoromycota</taxon>
        <taxon>Glomeromycotina</taxon>
        <taxon>Glomeromycetes</taxon>
        <taxon>Diversisporales</taxon>
        <taxon>Gigasporaceae</taxon>
        <taxon>Racocetra</taxon>
    </lineage>
</organism>
<reference evidence="1" key="1">
    <citation type="submission" date="2021-06" db="EMBL/GenBank/DDBJ databases">
        <authorList>
            <person name="Kallberg Y."/>
            <person name="Tangrot J."/>
            <person name="Rosling A."/>
        </authorList>
    </citation>
    <scope>NUCLEOTIDE SEQUENCE</scope>
    <source>
        <strain evidence="1">MA461A</strain>
    </source>
</reference>
<keyword evidence="2" id="KW-1185">Reference proteome</keyword>
<evidence type="ECO:0000313" key="2">
    <source>
        <dbReference type="Proteomes" id="UP000789920"/>
    </source>
</evidence>
<protein>
    <submittedName>
        <fullName evidence="1">11045_t:CDS:1</fullName>
    </submittedName>
</protein>
<sequence>TTRHKHWVEGENDRAQIATNITDILLQETKRNIHKIFKSSENALVDVVKRLIEASIYQMPIDFDIEVTRNERQSDASKNEKIDNGKWLSTGTKTHHDHNKLARFCLDGYTDMSKKSKKDELYKFCIVFADHCVDVYGLLREK</sequence>
<name>A0ACA9SMJ5_9GLOM</name>
<feature type="non-terminal residue" evidence="1">
    <location>
        <position position="1"/>
    </location>
</feature>
<feature type="non-terminal residue" evidence="1">
    <location>
        <position position="142"/>
    </location>
</feature>
<evidence type="ECO:0000313" key="1">
    <source>
        <dbReference type="EMBL" id="CAG8843786.1"/>
    </source>
</evidence>
<gene>
    <name evidence="1" type="ORF">RPERSI_LOCUS32925</name>
</gene>
<comment type="caution">
    <text evidence="1">The sequence shown here is derived from an EMBL/GenBank/DDBJ whole genome shotgun (WGS) entry which is preliminary data.</text>
</comment>